<evidence type="ECO:0000313" key="1">
    <source>
        <dbReference type="EMBL" id="KAJ8030874.1"/>
    </source>
</evidence>
<comment type="caution">
    <text evidence="1">The sequence shown here is derived from an EMBL/GenBank/DDBJ whole genome shotgun (WGS) entry which is preliminary data.</text>
</comment>
<sequence length="106" mass="11803">MSVLLTRAEDDLPRWYIRTGMEICTLIEMDAVIQHPVSKEVRSPIPLDAEVVGGENVTTCDDEDQTMTLAWSDQGYDWEISLRFEASDKSYALTNFSGVVSGGKLS</sequence>
<name>A0A9Q1BQS7_HOLLE</name>
<accession>A0A9Q1BQS7</accession>
<dbReference type="Gene3D" id="2.40.160.110">
    <property type="match status" value="1"/>
</dbReference>
<dbReference type="AlphaFoldDB" id="A0A9Q1BQS7"/>
<reference evidence="1" key="1">
    <citation type="submission" date="2021-10" db="EMBL/GenBank/DDBJ databases">
        <title>Tropical sea cucumber genome reveals ecological adaptation and Cuvierian tubules defense mechanism.</title>
        <authorList>
            <person name="Chen T."/>
        </authorList>
    </citation>
    <scope>NUCLEOTIDE SEQUENCE</scope>
    <source>
        <strain evidence="1">Nanhai2018</strain>
        <tissue evidence="1">Muscle</tissue>
    </source>
</reference>
<protein>
    <submittedName>
        <fullName evidence="1">Uncharacterized protein</fullName>
    </submittedName>
</protein>
<dbReference type="EMBL" id="JAIZAY010000013">
    <property type="protein sequence ID" value="KAJ8030874.1"/>
    <property type="molecule type" value="Genomic_DNA"/>
</dbReference>
<organism evidence="1 2">
    <name type="scientific">Holothuria leucospilota</name>
    <name type="common">Black long sea cucumber</name>
    <name type="synonym">Mertensiothuria leucospilota</name>
    <dbReference type="NCBI Taxonomy" id="206669"/>
    <lineage>
        <taxon>Eukaryota</taxon>
        <taxon>Metazoa</taxon>
        <taxon>Echinodermata</taxon>
        <taxon>Eleutherozoa</taxon>
        <taxon>Echinozoa</taxon>
        <taxon>Holothuroidea</taxon>
        <taxon>Aspidochirotacea</taxon>
        <taxon>Aspidochirotida</taxon>
        <taxon>Holothuriidae</taxon>
        <taxon>Holothuria</taxon>
    </lineage>
</organism>
<dbReference type="Proteomes" id="UP001152320">
    <property type="component" value="Chromosome 13"/>
</dbReference>
<evidence type="ECO:0000313" key="2">
    <source>
        <dbReference type="Proteomes" id="UP001152320"/>
    </source>
</evidence>
<gene>
    <name evidence="1" type="ORF">HOLleu_27414</name>
</gene>
<proteinExistence type="predicted"/>
<keyword evidence="2" id="KW-1185">Reference proteome</keyword>